<keyword evidence="2" id="KW-1185">Reference proteome</keyword>
<dbReference type="Proteomes" id="UP001332192">
    <property type="component" value="Chromosome"/>
</dbReference>
<dbReference type="CDD" id="cd00093">
    <property type="entry name" value="HTH_XRE"/>
    <property type="match status" value="1"/>
</dbReference>
<protein>
    <recommendedName>
        <fullName evidence="3">Transcriptional regulator</fullName>
    </recommendedName>
</protein>
<gene>
    <name evidence="1" type="ORF">U7230_11465</name>
</gene>
<proteinExistence type="predicted"/>
<name>A0ABZ1BVK0_9FIRM</name>
<sequence>MDDLPQLWRVGDKVISREKLLRSIDRIMAMRARGASQQEAARACGVDRSFVSRLEALGEIRKGARIAVVGFPVANRDELEAAARDAGAEWVLLMSNEERWRYARERPGDRLFNEIMEQLSYLSRFDRVVFLGSDMRIRLVEAILGPDRLIGVSLGPSPLQQDVHVDPARLAALIGEVKAR</sequence>
<dbReference type="EMBL" id="CP141615">
    <property type="protein sequence ID" value="WRP16701.1"/>
    <property type="molecule type" value="Genomic_DNA"/>
</dbReference>
<reference evidence="1 2" key="1">
    <citation type="journal article" date="2024" name="Front. Microbiol.">
        <title>Novel thermophilic genera Geochorda gen. nov. and Carboxydochorda gen. nov. from the deep terrestrial subsurface reveal the ecophysiological diversity in the class Limnochordia.</title>
        <authorList>
            <person name="Karnachuk O.V."/>
            <person name="Lukina A.P."/>
            <person name="Avakyan M.R."/>
            <person name="Kadnikov V.V."/>
            <person name="Begmatov S."/>
            <person name="Beletsky A.V."/>
            <person name="Vlasova K.G."/>
            <person name="Novikov A.A."/>
            <person name="Shcherbakova V.A."/>
            <person name="Mardanov A.V."/>
            <person name="Ravin N.V."/>
        </authorList>
    </citation>
    <scope>NUCLEOTIDE SEQUENCE [LARGE SCALE GENOMIC DNA]</scope>
    <source>
        <strain evidence="1 2">L945</strain>
    </source>
</reference>
<accession>A0ABZ1BVK0</accession>
<evidence type="ECO:0008006" key="3">
    <source>
        <dbReference type="Google" id="ProtNLM"/>
    </source>
</evidence>
<dbReference type="RefSeq" id="WP_324715973.1">
    <property type="nucleotide sequence ID" value="NZ_CP141615.1"/>
</dbReference>
<evidence type="ECO:0000313" key="2">
    <source>
        <dbReference type="Proteomes" id="UP001332192"/>
    </source>
</evidence>
<evidence type="ECO:0000313" key="1">
    <source>
        <dbReference type="EMBL" id="WRP16701.1"/>
    </source>
</evidence>
<organism evidence="1 2">
    <name type="scientific">Carboxydichorda subterranea</name>
    <dbReference type="NCBI Taxonomy" id="3109565"/>
    <lineage>
        <taxon>Bacteria</taxon>
        <taxon>Bacillati</taxon>
        <taxon>Bacillota</taxon>
        <taxon>Limnochordia</taxon>
        <taxon>Limnochordales</taxon>
        <taxon>Geochordaceae</taxon>
        <taxon>Carboxydichorda</taxon>
    </lineage>
</organism>
<dbReference type="InterPro" id="IPR001387">
    <property type="entry name" value="Cro/C1-type_HTH"/>
</dbReference>